<dbReference type="PANTHER" id="PTHR43213:SF5">
    <property type="entry name" value="BIFUNCTIONAL DTTP_UTP PYROPHOSPHATASE_METHYLTRANSFERASE PROTEIN-RELATED"/>
    <property type="match status" value="1"/>
</dbReference>
<keyword evidence="3 4" id="KW-0546">Nucleotide metabolism</keyword>
<dbReference type="Pfam" id="PF02545">
    <property type="entry name" value="Maf"/>
    <property type="match status" value="1"/>
</dbReference>
<dbReference type="GO" id="GO:0016787">
    <property type="term" value="F:hydrolase activity"/>
    <property type="evidence" value="ECO:0007669"/>
    <property type="project" value="UniProtKB-KW"/>
</dbReference>
<sequence length="259" mass="27850">MLKLCLASASPQRLALLRQIGLEPELYPVETAEELPDHTAFLESCGCAQYGPEAELRYIVQRIAAEKLRAALRCHRDGRPAAGELWLAADTLVAVPLRDGRASGELEKLLCAGARAWGHWLLLGKAGSVEDAKTFLRLLSGVVQSVCSAVAFRISDHPVLEGSADQACDSPGIWAIPVEASVDDGGECLVYGEISTLQFRNLSEVELEEYVACDEWRGAAGGYRFQGLGGKLVAWGKGSQSNIIGLPLEFCKQLQGLIG</sequence>
<dbReference type="InterPro" id="IPR029001">
    <property type="entry name" value="ITPase-like_fam"/>
</dbReference>
<dbReference type="PANTHER" id="PTHR43213">
    <property type="entry name" value="BIFUNCTIONAL DTTP/UTP PYROPHOSPHATASE/METHYLTRANSFERASE PROTEIN-RELATED"/>
    <property type="match status" value="1"/>
</dbReference>
<comment type="catalytic activity">
    <reaction evidence="4">
        <text>a ribonucleoside 5'-triphosphate + H2O = a ribonucleoside 5'-phosphate + diphosphate + H(+)</text>
        <dbReference type="Rhea" id="RHEA:23996"/>
        <dbReference type="ChEBI" id="CHEBI:15377"/>
        <dbReference type="ChEBI" id="CHEBI:15378"/>
        <dbReference type="ChEBI" id="CHEBI:33019"/>
        <dbReference type="ChEBI" id="CHEBI:58043"/>
        <dbReference type="ChEBI" id="CHEBI:61557"/>
        <dbReference type="EC" id="3.6.1.9"/>
    </reaction>
</comment>
<proteinExistence type="inferred from homology"/>
<dbReference type="Proteomes" id="UP001228690">
    <property type="component" value="Chromosome"/>
</dbReference>
<evidence type="ECO:0000256" key="1">
    <source>
        <dbReference type="ARBA" id="ARBA00001968"/>
    </source>
</evidence>
<comment type="function">
    <text evidence="4">Nucleoside triphosphate pyrophosphatase. May have a dual role in cell division arrest and in preventing the incorporation of modified nucleotides into cellular nucleic acids.</text>
</comment>
<comment type="cofactor">
    <cofactor evidence="1 4">
        <name>a divalent metal cation</name>
        <dbReference type="ChEBI" id="CHEBI:60240"/>
    </cofactor>
</comment>
<dbReference type="EMBL" id="CP123443">
    <property type="protein sequence ID" value="WGK68643.1"/>
    <property type="molecule type" value="Genomic_DNA"/>
</dbReference>
<accession>A0ABY8MFF6</accession>
<comment type="similarity">
    <text evidence="4">Belongs to the Maf family.</text>
</comment>
<comment type="caution">
    <text evidence="4">Lacks conserved residue(s) required for the propagation of feature annotation.</text>
</comment>
<organism evidence="5 6">
    <name type="scientific">Candidatus Haliotispira prima</name>
    <dbReference type="NCBI Taxonomy" id="3034016"/>
    <lineage>
        <taxon>Bacteria</taxon>
        <taxon>Pseudomonadati</taxon>
        <taxon>Spirochaetota</taxon>
        <taxon>Spirochaetia</taxon>
        <taxon>Spirochaetales</taxon>
        <taxon>Spirochaetaceae</taxon>
        <taxon>Candidatus Haliotispira</taxon>
    </lineage>
</organism>
<dbReference type="RefSeq" id="WP_326926829.1">
    <property type="nucleotide sequence ID" value="NZ_CP123443.1"/>
</dbReference>
<evidence type="ECO:0000256" key="2">
    <source>
        <dbReference type="ARBA" id="ARBA00022801"/>
    </source>
</evidence>
<keyword evidence="2 4" id="KW-0378">Hydrolase</keyword>
<comment type="catalytic activity">
    <reaction evidence="4">
        <text>a 2'-deoxyribonucleoside 5'-triphosphate + H2O = a 2'-deoxyribonucleoside 5'-phosphate + diphosphate + H(+)</text>
        <dbReference type="Rhea" id="RHEA:44644"/>
        <dbReference type="ChEBI" id="CHEBI:15377"/>
        <dbReference type="ChEBI" id="CHEBI:15378"/>
        <dbReference type="ChEBI" id="CHEBI:33019"/>
        <dbReference type="ChEBI" id="CHEBI:61560"/>
        <dbReference type="ChEBI" id="CHEBI:65317"/>
        <dbReference type="EC" id="3.6.1.9"/>
    </reaction>
</comment>
<dbReference type="SUPFAM" id="SSF52972">
    <property type="entry name" value="ITPase-like"/>
    <property type="match status" value="1"/>
</dbReference>
<gene>
    <name evidence="5" type="ORF">P0082_09155</name>
</gene>
<protein>
    <recommendedName>
        <fullName evidence="4">Nucleoside triphosphate pyrophosphatase</fullName>
        <ecNumber evidence="4">3.6.1.9</ecNumber>
    </recommendedName>
    <alternativeName>
        <fullName evidence="4">Nucleotide pyrophosphatase</fullName>
        <shortName evidence="4">Nucleotide PPase</shortName>
    </alternativeName>
</protein>
<dbReference type="HAMAP" id="MF_00528">
    <property type="entry name" value="Maf"/>
    <property type="match status" value="1"/>
</dbReference>
<dbReference type="Gene3D" id="3.90.950.10">
    <property type="match status" value="1"/>
</dbReference>
<evidence type="ECO:0000256" key="4">
    <source>
        <dbReference type="HAMAP-Rule" id="MF_00528"/>
    </source>
</evidence>
<reference evidence="5 6" key="1">
    <citation type="submission" date="2023-04" db="EMBL/GenBank/DDBJ databases">
        <title>Spirochaete genome identified in red abalone sample constitutes a novel genus.</title>
        <authorList>
            <person name="Sharma S.P."/>
            <person name="Purcell C.M."/>
            <person name="Hyde J.R."/>
            <person name="Severin A.J."/>
        </authorList>
    </citation>
    <scope>NUCLEOTIDE SEQUENCE [LARGE SCALE GENOMIC DNA]</scope>
    <source>
        <strain evidence="5 6">SP-2023</strain>
    </source>
</reference>
<dbReference type="InterPro" id="IPR003697">
    <property type="entry name" value="Maf-like"/>
</dbReference>
<comment type="subcellular location">
    <subcellularLocation>
        <location evidence="4">Cytoplasm</location>
    </subcellularLocation>
</comment>
<evidence type="ECO:0000313" key="6">
    <source>
        <dbReference type="Proteomes" id="UP001228690"/>
    </source>
</evidence>
<evidence type="ECO:0000313" key="5">
    <source>
        <dbReference type="EMBL" id="WGK68643.1"/>
    </source>
</evidence>
<name>A0ABY8MFF6_9SPIO</name>
<dbReference type="EC" id="3.6.1.9" evidence="4"/>
<keyword evidence="4" id="KW-0963">Cytoplasm</keyword>
<evidence type="ECO:0000256" key="3">
    <source>
        <dbReference type="ARBA" id="ARBA00023080"/>
    </source>
</evidence>
<feature type="active site" description="Proton acceptor" evidence="4">
    <location>
        <position position="90"/>
    </location>
</feature>
<keyword evidence="6" id="KW-1185">Reference proteome</keyword>